<feature type="coiled-coil region" evidence="1">
    <location>
        <begin position="30"/>
        <end position="74"/>
    </location>
</feature>
<gene>
    <name evidence="2" type="ORF">TVY486_0500970</name>
</gene>
<proteinExistence type="predicted"/>
<protein>
    <submittedName>
        <fullName evidence="2">Uncharacterized protein</fullName>
    </submittedName>
</protein>
<evidence type="ECO:0000313" key="2">
    <source>
        <dbReference type="EMBL" id="CCC47888.1"/>
    </source>
</evidence>
<dbReference type="EMBL" id="HE573021">
    <property type="protein sequence ID" value="CCC47888.1"/>
    <property type="molecule type" value="Genomic_DNA"/>
</dbReference>
<sequence length="809" mass="91495">MEALPPKTRVPDDWIHPTLRHQLLKRGRLRDTHVQRIEELEQQRGEMEALEHRCKQTISDKRRMLEEIDNYRKRVIVEIEEQEMMISRVQEVHSRLADQLIVQKTLIQQLGPYEMSSVMDQFPVSRCALTTSWTTWGFLTPCFAGTPAATHRFFDLYAPLFSTTDGTWSTQEVRAPVFFNEMCLIAEGRDGCNNPACPYWHQDQLSHVKLSAEKILARAATLSRGNQHQCDAVAMFERFRSAISNSKDLTEAVRTEQDMINVIANLGWTAAFLRDDQLEHNGEGECEAEGGRIAWDAPLLPKVDPNNFQHVRPLLRGEQECSMWDRLLSASSSSSMTVEAVAIFQKEASSLAWRCIMRVAGHTPKHLLWLAERGIEFSPTSPRIRLSHIAAMLRSECKMSDCVDACLQSARILSVQSAMRVLTSSDSIPWCERTARYIAYMVAMTCAHVAPTDPQEAKRLLTEVVEILGKICLLPLAQQNLTLMLVVLQQTGGLEGLNGLPLASISDVTFLLSEYFPCRPHESCANLLSRQLMIIRNCSDAGLSLELMETMRSAIHVSLMRAFSSDMHLVEQILSNYSVYSVEGITELWGDYLRLVWELDGTAALISVARRMLSHCRAPLLFLRVVRCLDFHGVDVESQVKGFVDGFAVSHNISLDCVSNTAQCEKPNVAVVDWVPLLILYARRLPPQQRVELLLQVPASIYCESVNLVLLLWFETVRTSVLLGDDGLFRCCTEYGLLLLREPFLHYFSAIDSEFDNMVAIAHVAGLMLYRSLPVLLGASYHLTAQYRKIVLEVCAELHVVHPHLLMRD</sequence>
<keyword evidence="1" id="KW-0175">Coiled coil</keyword>
<reference evidence="2" key="1">
    <citation type="journal article" date="2012" name="Proc. Natl. Acad. Sci. U.S.A.">
        <title>Antigenic diversity is generated by distinct evolutionary mechanisms in African trypanosome species.</title>
        <authorList>
            <person name="Jackson A.P."/>
            <person name="Berry A."/>
            <person name="Aslett M."/>
            <person name="Allison H.C."/>
            <person name="Burton P."/>
            <person name="Vavrova-Anderson J."/>
            <person name="Brown R."/>
            <person name="Browne H."/>
            <person name="Corton N."/>
            <person name="Hauser H."/>
            <person name="Gamble J."/>
            <person name="Gilderthorp R."/>
            <person name="Marcello L."/>
            <person name="McQuillan J."/>
            <person name="Otto T.D."/>
            <person name="Quail M.A."/>
            <person name="Sanders M.J."/>
            <person name="van Tonder A."/>
            <person name="Ginger M.L."/>
            <person name="Field M.C."/>
            <person name="Barry J.D."/>
            <person name="Hertz-Fowler C."/>
            <person name="Berriman M."/>
        </authorList>
    </citation>
    <scope>NUCLEOTIDE SEQUENCE</scope>
    <source>
        <strain evidence="2">Y486</strain>
    </source>
</reference>
<accession>G0TVC2</accession>
<dbReference type="VEuPathDB" id="TriTrypDB:TvY486_0500970"/>
<organism evidence="2">
    <name type="scientific">Trypanosoma vivax (strain Y486)</name>
    <dbReference type="NCBI Taxonomy" id="1055687"/>
    <lineage>
        <taxon>Eukaryota</taxon>
        <taxon>Discoba</taxon>
        <taxon>Euglenozoa</taxon>
        <taxon>Kinetoplastea</taxon>
        <taxon>Metakinetoplastina</taxon>
        <taxon>Trypanosomatida</taxon>
        <taxon>Trypanosomatidae</taxon>
        <taxon>Trypanosoma</taxon>
        <taxon>Duttonella</taxon>
    </lineage>
</organism>
<evidence type="ECO:0000256" key="1">
    <source>
        <dbReference type="SAM" id="Coils"/>
    </source>
</evidence>
<name>G0TVC2_TRYVY</name>
<dbReference type="AlphaFoldDB" id="G0TVC2"/>